<dbReference type="RefSeq" id="WP_319843268.1">
    <property type="nucleotide sequence ID" value="NZ_JAXAFJ010000002.1"/>
</dbReference>
<dbReference type="InterPro" id="IPR003370">
    <property type="entry name" value="Chromate_transpt"/>
</dbReference>
<feature type="transmembrane region" description="Helical" evidence="7">
    <location>
        <begin position="82"/>
        <end position="107"/>
    </location>
</feature>
<keyword evidence="5 7" id="KW-1133">Transmembrane helix</keyword>
<accession>A0ABU4RLN7</accession>
<evidence type="ECO:0000313" key="8">
    <source>
        <dbReference type="EMBL" id="MDX6805138.1"/>
    </source>
</evidence>
<dbReference type="EMBL" id="JAXAFJ010000002">
    <property type="protein sequence ID" value="MDX6805138.1"/>
    <property type="molecule type" value="Genomic_DNA"/>
</dbReference>
<proteinExistence type="inferred from homology"/>
<comment type="subcellular location">
    <subcellularLocation>
        <location evidence="1">Cell membrane</location>
        <topology evidence="1">Multi-pass membrane protein</topology>
    </subcellularLocation>
</comment>
<dbReference type="Pfam" id="PF02417">
    <property type="entry name" value="Chromate_transp"/>
    <property type="match status" value="1"/>
</dbReference>
<evidence type="ECO:0000313" key="9">
    <source>
        <dbReference type="Proteomes" id="UP001274321"/>
    </source>
</evidence>
<keyword evidence="4 7" id="KW-0812">Transmembrane</keyword>
<evidence type="ECO:0000256" key="4">
    <source>
        <dbReference type="ARBA" id="ARBA00022692"/>
    </source>
</evidence>
<evidence type="ECO:0000256" key="1">
    <source>
        <dbReference type="ARBA" id="ARBA00004651"/>
    </source>
</evidence>
<keyword evidence="6 7" id="KW-0472">Membrane</keyword>
<dbReference type="Proteomes" id="UP001274321">
    <property type="component" value="Unassembled WGS sequence"/>
</dbReference>
<comment type="caution">
    <text evidence="8">The sequence shown here is derived from an EMBL/GenBank/DDBJ whole genome shotgun (WGS) entry which is preliminary data.</text>
</comment>
<gene>
    <name evidence="8" type="ORF">SCD90_03580</name>
</gene>
<comment type="similarity">
    <text evidence="2">Belongs to the chromate ion transporter (CHR) (TC 2.A.51) family.</text>
</comment>
<keyword evidence="9" id="KW-1185">Reference proteome</keyword>
<feature type="transmembrane region" description="Helical" evidence="7">
    <location>
        <begin position="146"/>
        <end position="166"/>
    </location>
</feature>
<feature type="transmembrane region" description="Helical" evidence="7">
    <location>
        <begin position="119"/>
        <end position="140"/>
    </location>
</feature>
<organism evidence="8 9">
    <name type="scientific">Terrihabitans rhizophilus</name>
    <dbReference type="NCBI Taxonomy" id="3092662"/>
    <lineage>
        <taxon>Bacteria</taxon>
        <taxon>Pseudomonadati</taxon>
        <taxon>Pseudomonadota</taxon>
        <taxon>Alphaproteobacteria</taxon>
        <taxon>Hyphomicrobiales</taxon>
        <taxon>Terrihabitans</taxon>
    </lineage>
</organism>
<keyword evidence="3" id="KW-1003">Cell membrane</keyword>
<reference evidence="8 9" key="1">
    <citation type="submission" date="2023-11" db="EMBL/GenBank/DDBJ databases">
        <authorList>
            <person name="Bao R."/>
        </authorList>
    </citation>
    <scope>NUCLEOTIDE SEQUENCE [LARGE SCALE GENOMIC DNA]</scope>
    <source>
        <strain evidence="8 9">PJ23</strain>
    </source>
</reference>
<evidence type="ECO:0000256" key="7">
    <source>
        <dbReference type="SAM" id="Phobius"/>
    </source>
</evidence>
<dbReference type="PANTHER" id="PTHR43663">
    <property type="entry name" value="CHROMATE TRANSPORT PROTEIN-RELATED"/>
    <property type="match status" value="1"/>
</dbReference>
<evidence type="ECO:0000256" key="6">
    <source>
        <dbReference type="ARBA" id="ARBA00023136"/>
    </source>
</evidence>
<name>A0ABU4RLN7_9HYPH</name>
<evidence type="ECO:0000256" key="2">
    <source>
        <dbReference type="ARBA" id="ARBA00005262"/>
    </source>
</evidence>
<protein>
    <submittedName>
        <fullName evidence="8">Chromate transporter</fullName>
    </submittedName>
</protein>
<dbReference type="InterPro" id="IPR052518">
    <property type="entry name" value="CHR_Transporter"/>
</dbReference>
<evidence type="ECO:0000256" key="3">
    <source>
        <dbReference type="ARBA" id="ARBA00022475"/>
    </source>
</evidence>
<evidence type="ECO:0000256" key="5">
    <source>
        <dbReference type="ARBA" id="ARBA00022989"/>
    </source>
</evidence>
<dbReference type="PANTHER" id="PTHR43663:SF1">
    <property type="entry name" value="CHROMATE TRANSPORTER"/>
    <property type="match status" value="1"/>
</dbReference>
<feature type="transmembrane region" description="Helical" evidence="7">
    <location>
        <begin position="18"/>
        <end position="37"/>
    </location>
</feature>
<sequence length="190" mass="20341">MSAADVPQDRPHPSVKELFLGFFGISVVGFGGVIPWARWMLVERRRWLTPIEFNEIMALAQTLPGGNILNMAVILGHRYHGFAGALAGVLGLILGPFGIVILMAMFFERFQDLPGIQGALHGISAAAIGLIVALAVKMILTLKGEWIGLGFAAAAFVCVGVLRLPLLPTLGVLAPLSVAYAWFRLVRAAL</sequence>